<comment type="subcellular location">
    <subcellularLocation>
        <location evidence="1">Membrane</location>
        <topology evidence="1">Multi-pass membrane protein</topology>
    </subcellularLocation>
</comment>
<keyword evidence="8" id="KW-1185">Reference proteome</keyword>
<organism evidence="7 8">
    <name type="scientific">Clostridium beijerinckii</name>
    <name type="common">Clostridium MP</name>
    <dbReference type="NCBI Taxonomy" id="1520"/>
    <lineage>
        <taxon>Bacteria</taxon>
        <taxon>Bacillati</taxon>
        <taxon>Bacillota</taxon>
        <taxon>Clostridia</taxon>
        <taxon>Eubacteriales</taxon>
        <taxon>Clostridiaceae</taxon>
        <taxon>Clostridium</taxon>
    </lineage>
</organism>
<keyword evidence="4 5" id="KW-0472">Membrane</keyword>
<evidence type="ECO:0000256" key="2">
    <source>
        <dbReference type="ARBA" id="ARBA00022692"/>
    </source>
</evidence>
<dbReference type="Pfam" id="PF04932">
    <property type="entry name" value="Wzy_C"/>
    <property type="match status" value="1"/>
</dbReference>
<evidence type="ECO:0000313" key="7">
    <source>
        <dbReference type="EMBL" id="QUN36352.1"/>
    </source>
</evidence>
<keyword evidence="2 5" id="KW-0812">Transmembrane</keyword>
<evidence type="ECO:0000256" key="1">
    <source>
        <dbReference type="ARBA" id="ARBA00004141"/>
    </source>
</evidence>
<dbReference type="RefSeq" id="WP_172462738.1">
    <property type="nucleotide sequence ID" value="NZ_CP073653.1"/>
</dbReference>
<reference evidence="7" key="1">
    <citation type="submission" date="2021-04" db="EMBL/GenBank/DDBJ databases">
        <title>Complete genome sequence of the type strain Clostridium beijerinckii NRRL B-598.</title>
        <authorList>
            <person name="Sedlar K."/>
            <person name="Branska B."/>
            <person name="Bezdicek M."/>
            <person name="Nykrynova M."/>
            <person name="Lengerova M."/>
            <person name="Skutkova H."/>
            <person name="Patakova P."/>
        </authorList>
    </citation>
    <scope>NUCLEOTIDE SEQUENCE</scope>
    <source>
        <strain evidence="7">DSM 791</strain>
    </source>
</reference>
<keyword evidence="7" id="KW-0436">Ligase</keyword>
<sequence length="270" mass="31144">MNFEEDGIKIINSIVNILFVNFIINLVAFRSIFFAYEHIVFLGHVQTISQFGTLALYFGSLQFLLDKNRRIKAVFFIIISLITMFTGDADSARVAAIIMIVVGMMYKFKIYHLLWFKSKWYVFAFWGLSVFIVYTVSGNNIFVNIIDNSTFSGRNFVWKNALELFCNSPYFGYGIDGALITTFWSTGMNYAHNQIVQNLIDGGVVLCISFWIMMIEFSSYIDRIQLKKYKVLANGTLITFLAIMITDSTTLYCYMFLFLSSLFGLYRLVD</sequence>
<dbReference type="EMBL" id="CP073653">
    <property type="protein sequence ID" value="QUN36352.1"/>
    <property type="molecule type" value="Genomic_DNA"/>
</dbReference>
<feature type="transmembrane region" description="Helical" evidence="5">
    <location>
        <begin position="12"/>
        <end position="33"/>
    </location>
</feature>
<keyword evidence="3 5" id="KW-1133">Transmembrane helix</keyword>
<evidence type="ECO:0000256" key="3">
    <source>
        <dbReference type="ARBA" id="ARBA00022989"/>
    </source>
</evidence>
<feature type="transmembrane region" description="Helical" evidence="5">
    <location>
        <begin position="120"/>
        <end position="146"/>
    </location>
</feature>
<accession>A0AB74VJ09</accession>
<feature type="transmembrane region" description="Helical" evidence="5">
    <location>
        <begin position="195"/>
        <end position="217"/>
    </location>
</feature>
<feature type="transmembrane region" description="Helical" evidence="5">
    <location>
        <begin position="70"/>
        <end position="86"/>
    </location>
</feature>
<feature type="transmembrane region" description="Helical" evidence="5">
    <location>
        <begin position="39"/>
        <end position="58"/>
    </location>
</feature>
<evidence type="ECO:0000256" key="4">
    <source>
        <dbReference type="ARBA" id="ARBA00023136"/>
    </source>
</evidence>
<feature type="domain" description="O-antigen ligase-related" evidence="6">
    <location>
        <begin position="76"/>
        <end position="210"/>
    </location>
</feature>
<dbReference type="GO" id="GO:0016020">
    <property type="term" value="C:membrane"/>
    <property type="evidence" value="ECO:0007669"/>
    <property type="project" value="UniProtKB-SubCell"/>
</dbReference>
<dbReference type="InterPro" id="IPR007016">
    <property type="entry name" value="O-antigen_ligase-rel_domated"/>
</dbReference>
<evidence type="ECO:0000313" key="8">
    <source>
        <dbReference type="Proteomes" id="UP000679373"/>
    </source>
</evidence>
<proteinExistence type="predicted"/>
<gene>
    <name evidence="7" type="ORF">KEC93_05895</name>
</gene>
<evidence type="ECO:0000259" key="6">
    <source>
        <dbReference type="Pfam" id="PF04932"/>
    </source>
</evidence>
<dbReference type="Proteomes" id="UP000679373">
    <property type="component" value="Chromosome"/>
</dbReference>
<name>A0AB74VJ09_CLOBE</name>
<dbReference type="GeneID" id="66344036"/>
<protein>
    <submittedName>
        <fullName evidence="7">O-antigen ligase family protein</fullName>
    </submittedName>
</protein>
<dbReference type="AlphaFoldDB" id="A0AB74VJ09"/>
<dbReference type="GO" id="GO:0016874">
    <property type="term" value="F:ligase activity"/>
    <property type="evidence" value="ECO:0007669"/>
    <property type="project" value="UniProtKB-KW"/>
</dbReference>
<evidence type="ECO:0000256" key="5">
    <source>
        <dbReference type="SAM" id="Phobius"/>
    </source>
</evidence>